<dbReference type="STRING" id="283909.R7TW42"/>
<dbReference type="Pfam" id="PF01248">
    <property type="entry name" value="Ribosomal_L7Ae"/>
    <property type="match status" value="1"/>
</dbReference>
<name>R7TW42_CAPTE</name>
<dbReference type="Gene3D" id="3.30.1330.30">
    <property type="match status" value="1"/>
</dbReference>
<evidence type="ECO:0000256" key="1">
    <source>
        <dbReference type="ARBA" id="ARBA00007361"/>
    </source>
</evidence>
<organism evidence="3">
    <name type="scientific">Capitella teleta</name>
    <name type="common">Polychaete worm</name>
    <dbReference type="NCBI Taxonomy" id="283909"/>
    <lineage>
        <taxon>Eukaryota</taxon>
        <taxon>Metazoa</taxon>
        <taxon>Spiralia</taxon>
        <taxon>Lophotrochozoa</taxon>
        <taxon>Annelida</taxon>
        <taxon>Polychaeta</taxon>
        <taxon>Sedentaria</taxon>
        <taxon>Scolecida</taxon>
        <taxon>Capitellidae</taxon>
        <taxon>Capitella</taxon>
    </lineage>
</organism>
<evidence type="ECO:0000313" key="5">
    <source>
        <dbReference type="Proteomes" id="UP000014760"/>
    </source>
</evidence>
<dbReference type="InterPro" id="IPR029064">
    <property type="entry name" value="Ribosomal_eL30-like_sf"/>
</dbReference>
<dbReference type="GO" id="GO:0051726">
    <property type="term" value="P:regulation of cell cycle"/>
    <property type="evidence" value="ECO:0007669"/>
    <property type="project" value="InterPro"/>
</dbReference>
<protein>
    <recommendedName>
        <fullName evidence="2">Ribosomal protein eL8/eL30/eS12/Gadd45 domain-containing protein</fullName>
    </recommendedName>
</protein>
<dbReference type="Proteomes" id="UP000014760">
    <property type="component" value="Unassembled WGS sequence"/>
</dbReference>
<evidence type="ECO:0000313" key="3">
    <source>
        <dbReference type="EMBL" id="ELT98133.1"/>
    </source>
</evidence>
<dbReference type="GO" id="GO:0005737">
    <property type="term" value="C:cytoplasm"/>
    <property type="evidence" value="ECO:0007669"/>
    <property type="project" value="TreeGrafter"/>
</dbReference>
<sequence>MCLVKSGISYVKQVVDMKPFYRSISNTSDDYSSMDSGLSNAGSDTEEFRESTMEPGCALRSTLQAAVSQGRVTCGIYEAAQLLEMAPGEVMLCVVPVDASADVTLHIHLTLIEAFCWENDIRLIKVDSSSNLRDIVTKSADSKRMGSGSADDFNCLLVEFPPRNAELIEAEEELLMFHKATCDKVPQPIVTLTDNP</sequence>
<dbReference type="FunCoup" id="R7TW42">
    <property type="interactions" value="265"/>
</dbReference>
<feature type="domain" description="Ribosomal protein eL8/eL30/eS12/Gadd45" evidence="2">
    <location>
        <begin position="59"/>
        <end position="138"/>
    </location>
</feature>
<dbReference type="AlphaFoldDB" id="R7TW42"/>
<dbReference type="InterPro" id="IPR004038">
    <property type="entry name" value="Ribosomal_eL8/eL30/eS12/Gad45"/>
</dbReference>
<dbReference type="GO" id="GO:0005634">
    <property type="term" value="C:nucleus"/>
    <property type="evidence" value="ECO:0007669"/>
    <property type="project" value="InterPro"/>
</dbReference>
<dbReference type="EMBL" id="KB308242">
    <property type="protein sequence ID" value="ELT98133.1"/>
    <property type="molecule type" value="Genomic_DNA"/>
</dbReference>
<evidence type="ECO:0000313" key="4">
    <source>
        <dbReference type="EnsemblMetazoa" id="CapteP207799"/>
    </source>
</evidence>
<dbReference type="EMBL" id="AMQN01002097">
    <property type="status" value="NOT_ANNOTATED_CDS"/>
    <property type="molecule type" value="Genomic_DNA"/>
</dbReference>
<reference evidence="3 5" key="2">
    <citation type="journal article" date="2013" name="Nature">
        <title>Insights into bilaterian evolution from three spiralian genomes.</title>
        <authorList>
            <person name="Simakov O."/>
            <person name="Marletaz F."/>
            <person name="Cho S.J."/>
            <person name="Edsinger-Gonzales E."/>
            <person name="Havlak P."/>
            <person name="Hellsten U."/>
            <person name="Kuo D.H."/>
            <person name="Larsson T."/>
            <person name="Lv J."/>
            <person name="Arendt D."/>
            <person name="Savage R."/>
            <person name="Osoegawa K."/>
            <person name="de Jong P."/>
            <person name="Grimwood J."/>
            <person name="Chapman J.A."/>
            <person name="Shapiro H."/>
            <person name="Aerts A."/>
            <person name="Otillar R.P."/>
            <person name="Terry A.Y."/>
            <person name="Boore J.L."/>
            <person name="Grigoriev I.V."/>
            <person name="Lindberg D.R."/>
            <person name="Seaver E.C."/>
            <person name="Weisblat D.A."/>
            <person name="Putnam N.H."/>
            <person name="Rokhsar D.S."/>
        </authorList>
    </citation>
    <scope>NUCLEOTIDE SEQUENCE</scope>
    <source>
        <strain evidence="3 5">I ESC-2004</strain>
    </source>
</reference>
<dbReference type="OMA" id="AMECAPI"/>
<keyword evidence="5" id="KW-1185">Reference proteome</keyword>
<proteinExistence type="inferred from homology"/>
<gene>
    <name evidence="3" type="ORF">CAPTEDRAFT_207799</name>
</gene>
<reference evidence="4" key="3">
    <citation type="submission" date="2015-06" db="UniProtKB">
        <authorList>
            <consortium name="EnsemblMetazoa"/>
        </authorList>
    </citation>
    <scope>IDENTIFICATION</scope>
</reference>
<dbReference type="OrthoDB" id="5976967at2759"/>
<dbReference type="InterPro" id="IPR024824">
    <property type="entry name" value="GADD45"/>
</dbReference>
<accession>R7TW42</accession>
<dbReference type="PANTHER" id="PTHR10411:SF8">
    <property type="entry name" value="FI09246P"/>
    <property type="match status" value="1"/>
</dbReference>
<dbReference type="EnsemblMetazoa" id="CapteT207799">
    <property type="protein sequence ID" value="CapteP207799"/>
    <property type="gene ID" value="CapteG207799"/>
</dbReference>
<reference evidence="5" key="1">
    <citation type="submission" date="2012-12" db="EMBL/GenBank/DDBJ databases">
        <authorList>
            <person name="Hellsten U."/>
            <person name="Grimwood J."/>
            <person name="Chapman J.A."/>
            <person name="Shapiro H."/>
            <person name="Aerts A."/>
            <person name="Otillar R.P."/>
            <person name="Terry A.Y."/>
            <person name="Boore J.L."/>
            <person name="Simakov O."/>
            <person name="Marletaz F."/>
            <person name="Cho S.-J."/>
            <person name="Edsinger-Gonzales E."/>
            <person name="Havlak P."/>
            <person name="Kuo D.-H."/>
            <person name="Larsson T."/>
            <person name="Lv J."/>
            <person name="Arendt D."/>
            <person name="Savage R."/>
            <person name="Osoegawa K."/>
            <person name="de Jong P."/>
            <person name="Lindberg D.R."/>
            <person name="Seaver E.C."/>
            <person name="Weisblat D.A."/>
            <person name="Putnam N.H."/>
            <person name="Grigoriev I.V."/>
            <person name="Rokhsar D.S."/>
        </authorList>
    </citation>
    <scope>NUCLEOTIDE SEQUENCE</scope>
    <source>
        <strain evidence="5">I ESC-2004</strain>
    </source>
</reference>
<dbReference type="SUPFAM" id="SSF55315">
    <property type="entry name" value="L30e-like"/>
    <property type="match status" value="1"/>
</dbReference>
<dbReference type="HOGENOM" id="CLU_118164_1_1_1"/>
<comment type="similarity">
    <text evidence="1">Belongs to the GADD45 family.</text>
</comment>
<evidence type="ECO:0000259" key="2">
    <source>
        <dbReference type="Pfam" id="PF01248"/>
    </source>
</evidence>
<dbReference type="PANTHER" id="PTHR10411">
    <property type="entry name" value="GROWTH ARREST AND DNA DAMAGE-INDUCIBLE PROTEIN GADD45"/>
    <property type="match status" value="1"/>
</dbReference>